<dbReference type="UniPathway" id="UPA00219"/>
<dbReference type="InterPro" id="IPR004101">
    <property type="entry name" value="Mur_ligase_C"/>
</dbReference>
<keyword evidence="7 10" id="KW-0573">Peptidoglycan synthesis</keyword>
<keyword evidence="16" id="KW-1185">Reference proteome</keyword>
<dbReference type="Gene3D" id="3.90.190.20">
    <property type="entry name" value="Mur ligase, C-terminal domain"/>
    <property type="match status" value="1"/>
</dbReference>
<feature type="binding site" evidence="10">
    <location>
        <begin position="141"/>
        <end position="147"/>
    </location>
    <ligand>
        <name>ATP</name>
        <dbReference type="ChEBI" id="CHEBI:30616"/>
    </ligand>
</feature>
<dbReference type="GO" id="GO:0005524">
    <property type="term" value="F:ATP binding"/>
    <property type="evidence" value="ECO:0007669"/>
    <property type="project" value="UniProtKB-UniRule"/>
</dbReference>
<keyword evidence="4 10" id="KW-0547">Nucleotide-binding</keyword>
<dbReference type="EC" id="6.3.2.10" evidence="10 11"/>
<name>A0A0N8GR93_9CHLR</name>
<evidence type="ECO:0000313" key="15">
    <source>
        <dbReference type="EMBL" id="KPL85858.1"/>
    </source>
</evidence>
<dbReference type="STRING" id="70996.SE18_13090"/>
<dbReference type="RefSeq" id="WP_054534909.1">
    <property type="nucleotide sequence ID" value="NZ_LGKP01000022.1"/>
</dbReference>
<comment type="similarity">
    <text evidence="10">Belongs to the MurCDEF family. MurF subfamily.</text>
</comment>
<evidence type="ECO:0000256" key="10">
    <source>
        <dbReference type="HAMAP-Rule" id="MF_02019"/>
    </source>
</evidence>
<dbReference type="InterPro" id="IPR051046">
    <property type="entry name" value="MurCDEF_CellWall_CoF430Synth"/>
</dbReference>
<protein>
    <recommendedName>
        <fullName evidence="10 11">UDP-N-acetylmuramoyl-tripeptide--D-alanyl-D-alanine ligase</fullName>
        <ecNumber evidence="10 11">6.3.2.10</ecNumber>
    </recommendedName>
    <alternativeName>
        <fullName evidence="10">D-alanyl-D-alanine-adding enzyme</fullName>
    </alternativeName>
</protein>
<dbReference type="GO" id="GO:0047480">
    <property type="term" value="F:UDP-N-acetylmuramoyl-tripeptide-D-alanyl-D-alanine ligase activity"/>
    <property type="evidence" value="ECO:0007669"/>
    <property type="project" value="UniProtKB-UniRule"/>
</dbReference>
<sequence>MLSLQTVVDGVRIASEPSLQLPAALANLPITSACIDSREAVDDGLFVALQGERVDGHEFIAAVAARGVRAALVQRGRLADPTQLGLDRPFVELDPDLGQIPETAPANAFFLISVDQPLLALQRLATRHRQQRDLVVVGITGSVGKTSTKEVLAAMLAPTMRTHKSPRSYNSENTLPLVVLGIEPNHQIAVLEMGIYNKGDLALLTTIAQPQIGIVTNVGLSHLERMHTIENVAEAKSELVQALPEDGWAILNYDDQRVLAMRNRTKAQVFTYGLDPQADLWADNIESRGLDGIGFDAHYRGEKWHIKLPLIGLHSVHTALAAAAVGIVLGLSWDSLIQGLRSSAQLRLLSYPAVGGATLIDDTYNASPVSCIAALNLLAELQGRRIAVFGDMAELGPQDEIGHRSVGVRAADVVDELYVVGEKASWIGKGAIESGLAAEHVHVLPDKATVIAALQSTLQANDYVLVKGSRAAAMEDVANALQVRPEAKA</sequence>
<feature type="domain" description="Mur ligase central" evidence="14">
    <location>
        <begin position="139"/>
        <end position="325"/>
    </location>
</feature>
<dbReference type="Gene3D" id="3.40.1390.10">
    <property type="entry name" value="MurE/MurF, N-terminal domain"/>
    <property type="match status" value="1"/>
</dbReference>
<evidence type="ECO:0000256" key="6">
    <source>
        <dbReference type="ARBA" id="ARBA00022960"/>
    </source>
</evidence>
<proteinExistence type="inferred from homology"/>
<dbReference type="SUPFAM" id="SSF53244">
    <property type="entry name" value="MurD-like peptide ligases, peptide-binding domain"/>
    <property type="match status" value="1"/>
</dbReference>
<evidence type="ECO:0000256" key="11">
    <source>
        <dbReference type="RuleBase" id="RU004136"/>
    </source>
</evidence>
<dbReference type="Gene3D" id="3.40.1190.10">
    <property type="entry name" value="Mur-like, catalytic domain"/>
    <property type="match status" value="1"/>
</dbReference>
<keyword evidence="3 10" id="KW-0132">Cell division</keyword>
<dbReference type="GO" id="GO:0009252">
    <property type="term" value="P:peptidoglycan biosynthetic process"/>
    <property type="evidence" value="ECO:0007669"/>
    <property type="project" value="UniProtKB-UniRule"/>
</dbReference>
<keyword evidence="6 10" id="KW-0133">Cell shape</keyword>
<comment type="catalytic activity">
    <reaction evidence="10 11">
        <text>D-alanyl-D-alanine + UDP-N-acetyl-alpha-D-muramoyl-L-alanyl-gamma-D-glutamyl-meso-2,6-diaminopimelate + ATP = UDP-N-acetyl-alpha-D-muramoyl-L-alanyl-gamma-D-glutamyl-meso-2,6-diaminopimeloyl-D-alanyl-D-alanine + ADP + phosphate + H(+)</text>
        <dbReference type="Rhea" id="RHEA:28374"/>
        <dbReference type="ChEBI" id="CHEBI:15378"/>
        <dbReference type="ChEBI" id="CHEBI:30616"/>
        <dbReference type="ChEBI" id="CHEBI:43474"/>
        <dbReference type="ChEBI" id="CHEBI:57822"/>
        <dbReference type="ChEBI" id="CHEBI:61386"/>
        <dbReference type="ChEBI" id="CHEBI:83905"/>
        <dbReference type="ChEBI" id="CHEBI:456216"/>
        <dbReference type="EC" id="6.3.2.10"/>
    </reaction>
</comment>
<feature type="domain" description="Mur ligase N-terminal catalytic" evidence="12">
    <location>
        <begin position="30"/>
        <end position="77"/>
    </location>
</feature>
<dbReference type="GO" id="GO:0071555">
    <property type="term" value="P:cell wall organization"/>
    <property type="evidence" value="ECO:0007669"/>
    <property type="project" value="UniProtKB-KW"/>
</dbReference>
<dbReference type="InterPro" id="IPR036615">
    <property type="entry name" value="Mur_ligase_C_dom_sf"/>
</dbReference>
<dbReference type="InterPro" id="IPR035911">
    <property type="entry name" value="MurE/MurF_N"/>
</dbReference>
<dbReference type="PANTHER" id="PTHR43024:SF1">
    <property type="entry name" value="UDP-N-ACETYLMURAMOYL-TRIPEPTIDE--D-ALANYL-D-ALANINE LIGASE"/>
    <property type="match status" value="1"/>
</dbReference>
<accession>A0A0N8GR93</accession>
<evidence type="ECO:0000256" key="2">
    <source>
        <dbReference type="ARBA" id="ARBA00022598"/>
    </source>
</evidence>
<dbReference type="SUPFAM" id="SSF63418">
    <property type="entry name" value="MurE/MurF N-terminal domain"/>
    <property type="match status" value="1"/>
</dbReference>
<dbReference type="SUPFAM" id="SSF53623">
    <property type="entry name" value="MurD-like peptide ligases, catalytic domain"/>
    <property type="match status" value="1"/>
</dbReference>
<evidence type="ECO:0000256" key="9">
    <source>
        <dbReference type="ARBA" id="ARBA00023316"/>
    </source>
</evidence>
<dbReference type="EMBL" id="LGKP01000022">
    <property type="protein sequence ID" value="KPL85858.1"/>
    <property type="molecule type" value="Genomic_DNA"/>
</dbReference>
<evidence type="ECO:0000256" key="4">
    <source>
        <dbReference type="ARBA" id="ARBA00022741"/>
    </source>
</evidence>
<evidence type="ECO:0000256" key="7">
    <source>
        <dbReference type="ARBA" id="ARBA00022984"/>
    </source>
</evidence>
<keyword evidence="2 10" id="KW-0436">Ligase</keyword>
<dbReference type="InterPro" id="IPR000713">
    <property type="entry name" value="Mur_ligase_N"/>
</dbReference>
<evidence type="ECO:0000259" key="14">
    <source>
        <dbReference type="Pfam" id="PF08245"/>
    </source>
</evidence>
<dbReference type="PANTHER" id="PTHR43024">
    <property type="entry name" value="UDP-N-ACETYLMURAMOYL-TRIPEPTIDE--D-ALANYL-D-ALANINE LIGASE"/>
    <property type="match status" value="1"/>
</dbReference>
<dbReference type="Pfam" id="PF02875">
    <property type="entry name" value="Mur_ligase_C"/>
    <property type="match status" value="1"/>
</dbReference>
<dbReference type="Pfam" id="PF08245">
    <property type="entry name" value="Mur_ligase_M"/>
    <property type="match status" value="1"/>
</dbReference>
<evidence type="ECO:0000259" key="12">
    <source>
        <dbReference type="Pfam" id="PF01225"/>
    </source>
</evidence>
<comment type="caution">
    <text evidence="15">The sequence shown here is derived from an EMBL/GenBank/DDBJ whole genome shotgun (WGS) entry which is preliminary data.</text>
</comment>
<keyword evidence="5 10" id="KW-0067">ATP-binding</keyword>
<dbReference type="InterPro" id="IPR036565">
    <property type="entry name" value="Mur-like_cat_sf"/>
</dbReference>
<comment type="subcellular location">
    <subcellularLocation>
        <location evidence="10 11">Cytoplasm</location>
    </subcellularLocation>
</comment>
<dbReference type="GO" id="GO:0005737">
    <property type="term" value="C:cytoplasm"/>
    <property type="evidence" value="ECO:0007669"/>
    <property type="project" value="UniProtKB-SubCell"/>
</dbReference>
<dbReference type="Proteomes" id="UP000050277">
    <property type="component" value="Unassembled WGS sequence"/>
</dbReference>
<evidence type="ECO:0000313" key="16">
    <source>
        <dbReference type="Proteomes" id="UP000050277"/>
    </source>
</evidence>
<evidence type="ECO:0000256" key="1">
    <source>
        <dbReference type="ARBA" id="ARBA00022490"/>
    </source>
</evidence>
<keyword evidence="9 10" id="KW-0961">Cell wall biogenesis/degradation</keyword>
<dbReference type="AlphaFoldDB" id="A0A0N8GR93"/>
<reference evidence="15 16" key="1">
    <citation type="submission" date="2015-07" db="EMBL/GenBank/DDBJ databases">
        <title>Whole genome sequence of Herpetosiphon geysericola DSM 7119.</title>
        <authorList>
            <person name="Hemp J."/>
            <person name="Ward L.M."/>
            <person name="Pace L.A."/>
            <person name="Fischer W.W."/>
        </authorList>
    </citation>
    <scope>NUCLEOTIDE SEQUENCE [LARGE SCALE GENOMIC DNA]</scope>
    <source>
        <strain evidence="15 16">DSM 7119</strain>
    </source>
</reference>
<dbReference type="Pfam" id="PF01225">
    <property type="entry name" value="Mur_ligase"/>
    <property type="match status" value="1"/>
</dbReference>
<dbReference type="InterPro" id="IPR005863">
    <property type="entry name" value="UDP-N-AcMur_synth"/>
</dbReference>
<evidence type="ECO:0000259" key="13">
    <source>
        <dbReference type="Pfam" id="PF02875"/>
    </source>
</evidence>
<keyword evidence="1 10" id="KW-0963">Cytoplasm</keyword>
<evidence type="ECO:0000256" key="5">
    <source>
        <dbReference type="ARBA" id="ARBA00022840"/>
    </source>
</evidence>
<feature type="domain" description="Mur ligase C-terminal" evidence="13">
    <location>
        <begin position="354"/>
        <end position="470"/>
    </location>
</feature>
<organism evidence="15 16">
    <name type="scientific">Herpetosiphon geysericola</name>
    <dbReference type="NCBI Taxonomy" id="70996"/>
    <lineage>
        <taxon>Bacteria</taxon>
        <taxon>Bacillati</taxon>
        <taxon>Chloroflexota</taxon>
        <taxon>Chloroflexia</taxon>
        <taxon>Herpetosiphonales</taxon>
        <taxon>Herpetosiphonaceae</taxon>
        <taxon>Herpetosiphon</taxon>
    </lineage>
</organism>
<dbReference type="GO" id="GO:0008766">
    <property type="term" value="F:UDP-N-acetylmuramoylalanyl-D-glutamyl-2,6-diaminopimelate-D-alanyl-D-alanine ligase activity"/>
    <property type="evidence" value="ECO:0007669"/>
    <property type="project" value="RHEA"/>
</dbReference>
<dbReference type="InterPro" id="IPR013221">
    <property type="entry name" value="Mur_ligase_cen"/>
</dbReference>
<dbReference type="GO" id="GO:0051301">
    <property type="term" value="P:cell division"/>
    <property type="evidence" value="ECO:0007669"/>
    <property type="project" value="UniProtKB-KW"/>
</dbReference>
<keyword evidence="8 10" id="KW-0131">Cell cycle</keyword>
<gene>
    <name evidence="10" type="primary">murF</name>
    <name evidence="15" type="ORF">SE18_13090</name>
</gene>
<comment type="pathway">
    <text evidence="10 11">Cell wall biogenesis; peptidoglycan biosynthesis.</text>
</comment>
<evidence type="ECO:0000256" key="3">
    <source>
        <dbReference type="ARBA" id="ARBA00022618"/>
    </source>
</evidence>
<dbReference type="GO" id="GO:0008360">
    <property type="term" value="P:regulation of cell shape"/>
    <property type="evidence" value="ECO:0007669"/>
    <property type="project" value="UniProtKB-KW"/>
</dbReference>
<comment type="function">
    <text evidence="10 11">Involved in cell wall formation. Catalyzes the final step in the synthesis of UDP-N-acetylmuramoyl-pentapeptide, the precursor of murein.</text>
</comment>
<dbReference type="NCBIfam" id="TIGR01143">
    <property type="entry name" value="murF"/>
    <property type="match status" value="1"/>
</dbReference>
<evidence type="ECO:0000256" key="8">
    <source>
        <dbReference type="ARBA" id="ARBA00023306"/>
    </source>
</evidence>
<dbReference type="PATRIC" id="fig|70996.4.peg.3237"/>
<dbReference type="HAMAP" id="MF_02019">
    <property type="entry name" value="MurF"/>
    <property type="match status" value="1"/>
</dbReference>
<dbReference type="OrthoDB" id="9801978at2"/>